<gene>
    <name evidence="2" type="ORF">O6P43_023483</name>
</gene>
<evidence type="ECO:0000256" key="1">
    <source>
        <dbReference type="SAM" id="Phobius"/>
    </source>
</evidence>
<sequence>MAFRSTMGYLKTLMGNSGLQGGIGSRATYMTSTPPKMAYSPTADYAYVHQQHQQAGAGKSSRPMKGDFVAVYVAIGMIALSVTLGLHTAKQQLMHSPTVYVKKERRETLPEVVEPEHIAEEAEKFFKKSFFRKIAHVQKAKNPNMQVIPDQISRDAYAYRPKIDTLQSVGVDPKNV</sequence>
<evidence type="ECO:0000313" key="3">
    <source>
        <dbReference type="Proteomes" id="UP001163823"/>
    </source>
</evidence>
<dbReference type="PANTHER" id="PTHR33919:SF11">
    <property type="entry name" value="EXPRESSED PROTEIN"/>
    <property type="match status" value="1"/>
</dbReference>
<evidence type="ECO:0000313" key="2">
    <source>
        <dbReference type="EMBL" id="KAJ7957148.1"/>
    </source>
</evidence>
<comment type="caution">
    <text evidence="2">The sequence shown here is derived from an EMBL/GenBank/DDBJ whole genome shotgun (WGS) entry which is preliminary data.</text>
</comment>
<protein>
    <submittedName>
        <fullName evidence="2">NADH-ubiquinone reductase complex 1 MLRQ subunit</fullName>
    </submittedName>
</protein>
<keyword evidence="1" id="KW-0812">Transmembrane</keyword>
<dbReference type="AlphaFoldDB" id="A0AAD7PIS9"/>
<name>A0AAD7PIS9_QUISA</name>
<feature type="transmembrane region" description="Helical" evidence="1">
    <location>
        <begin position="68"/>
        <end position="86"/>
    </location>
</feature>
<accession>A0AAD7PIS9</accession>
<proteinExistence type="predicted"/>
<keyword evidence="1" id="KW-1133">Transmembrane helix</keyword>
<dbReference type="Proteomes" id="UP001163823">
    <property type="component" value="Chromosome 9"/>
</dbReference>
<reference evidence="2" key="1">
    <citation type="journal article" date="2023" name="Science">
        <title>Elucidation of the pathway for biosynthesis of saponin adjuvants from the soapbark tree.</title>
        <authorList>
            <person name="Reed J."/>
            <person name="Orme A."/>
            <person name="El-Demerdash A."/>
            <person name="Owen C."/>
            <person name="Martin L.B.B."/>
            <person name="Misra R.C."/>
            <person name="Kikuchi S."/>
            <person name="Rejzek M."/>
            <person name="Martin A.C."/>
            <person name="Harkess A."/>
            <person name="Leebens-Mack J."/>
            <person name="Louveau T."/>
            <person name="Stephenson M.J."/>
            <person name="Osbourn A."/>
        </authorList>
    </citation>
    <scope>NUCLEOTIDE SEQUENCE</scope>
    <source>
        <strain evidence="2">S10</strain>
    </source>
</reference>
<dbReference type="EMBL" id="JARAOO010000009">
    <property type="protein sequence ID" value="KAJ7957148.1"/>
    <property type="molecule type" value="Genomic_DNA"/>
</dbReference>
<dbReference type="PANTHER" id="PTHR33919">
    <property type="entry name" value="OS09G0127700 PROTEIN"/>
    <property type="match status" value="1"/>
</dbReference>
<keyword evidence="1" id="KW-0472">Membrane</keyword>
<organism evidence="2 3">
    <name type="scientific">Quillaja saponaria</name>
    <name type="common">Soap bark tree</name>
    <dbReference type="NCBI Taxonomy" id="32244"/>
    <lineage>
        <taxon>Eukaryota</taxon>
        <taxon>Viridiplantae</taxon>
        <taxon>Streptophyta</taxon>
        <taxon>Embryophyta</taxon>
        <taxon>Tracheophyta</taxon>
        <taxon>Spermatophyta</taxon>
        <taxon>Magnoliopsida</taxon>
        <taxon>eudicotyledons</taxon>
        <taxon>Gunneridae</taxon>
        <taxon>Pentapetalae</taxon>
        <taxon>rosids</taxon>
        <taxon>fabids</taxon>
        <taxon>Fabales</taxon>
        <taxon>Quillajaceae</taxon>
        <taxon>Quillaja</taxon>
    </lineage>
</organism>
<keyword evidence="3" id="KW-1185">Reference proteome</keyword>
<dbReference type="KEGG" id="qsa:O6P43_023483"/>